<accession>A0AAN9N6F8</accession>
<reference evidence="1 2" key="1">
    <citation type="submission" date="2024-01" db="EMBL/GenBank/DDBJ databases">
        <title>The genomes of 5 underutilized Papilionoideae crops provide insights into root nodulation and disease resistanc.</title>
        <authorList>
            <person name="Jiang F."/>
        </authorList>
    </citation>
    <scope>NUCLEOTIDE SEQUENCE [LARGE SCALE GENOMIC DNA]</scope>
    <source>
        <strain evidence="1">JINMINGXINNONG_FW02</strain>
        <tissue evidence="1">Leaves</tissue>
    </source>
</reference>
<evidence type="ECO:0000313" key="2">
    <source>
        <dbReference type="Proteomes" id="UP001374584"/>
    </source>
</evidence>
<dbReference type="Proteomes" id="UP001374584">
    <property type="component" value="Unassembled WGS sequence"/>
</dbReference>
<protein>
    <submittedName>
        <fullName evidence="1">Uncharacterized protein</fullName>
    </submittedName>
</protein>
<gene>
    <name evidence="1" type="ORF">VNO80_09417</name>
</gene>
<proteinExistence type="predicted"/>
<organism evidence="1 2">
    <name type="scientific">Phaseolus coccineus</name>
    <name type="common">Scarlet runner bean</name>
    <name type="synonym">Phaseolus multiflorus</name>
    <dbReference type="NCBI Taxonomy" id="3886"/>
    <lineage>
        <taxon>Eukaryota</taxon>
        <taxon>Viridiplantae</taxon>
        <taxon>Streptophyta</taxon>
        <taxon>Embryophyta</taxon>
        <taxon>Tracheophyta</taxon>
        <taxon>Spermatophyta</taxon>
        <taxon>Magnoliopsida</taxon>
        <taxon>eudicotyledons</taxon>
        <taxon>Gunneridae</taxon>
        <taxon>Pentapetalae</taxon>
        <taxon>rosids</taxon>
        <taxon>fabids</taxon>
        <taxon>Fabales</taxon>
        <taxon>Fabaceae</taxon>
        <taxon>Papilionoideae</taxon>
        <taxon>50 kb inversion clade</taxon>
        <taxon>NPAAA clade</taxon>
        <taxon>indigoferoid/millettioid clade</taxon>
        <taxon>Phaseoleae</taxon>
        <taxon>Phaseolus</taxon>
    </lineage>
</organism>
<evidence type="ECO:0000313" key="1">
    <source>
        <dbReference type="EMBL" id="KAK7367405.1"/>
    </source>
</evidence>
<name>A0AAN9N6F8_PHACN</name>
<sequence>MVDQFVIHIFSNLCCQYKELLRNSSLRKLFEYKLCGFTVDDIDYYVFMMLAYGVTPMVVRIHPDLHILY</sequence>
<comment type="caution">
    <text evidence="1">The sequence shown here is derived from an EMBL/GenBank/DDBJ whole genome shotgun (WGS) entry which is preliminary data.</text>
</comment>
<dbReference type="EMBL" id="JAYMYR010000004">
    <property type="protein sequence ID" value="KAK7367405.1"/>
    <property type="molecule type" value="Genomic_DNA"/>
</dbReference>
<dbReference type="AlphaFoldDB" id="A0AAN9N6F8"/>
<keyword evidence="2" id="KW-1185">Reference proteome</keyword>